<feature type="compositionally biased region" description="Polar residues" evidence="1">
    <location>
        <begin position="70"/>
        <end position="79"/>
    </location>
</feature>
<keyword evidence="3" id="KW-1185">Reference proteome</keyword>
<protein>
    <recommendedName>
        <fullName evidence="4">No apical meristem-associated C-terminal domain-containing protein</fullName>
    </recommendedName>
</protein>
<evidence type="ECO:0000313" key="2">
    <source>
        <dbReference type="EMBL" id="RXH94334.1"/>
    </source>
</evidence>
<gene>
    <name evidence="2" type="ORF">DVH24_024018</name>
</gene>
<reference evidence="2 3" key="1">
    <citation type="submission" date="2018-10" db="EMBL/GenBank/DDBJ databases">
        <title>A high-quality apple genome assembly.</title>
        <authorList>
            <person name="Hu J."/>
        </authorList>
    </citation>
    <scope>NUCLEOTIDE SEQUENCE [LARGE SCALE GENOMIC DNA]</scope>
    <source>
        <strain evidence="3">cv. HFTH1</strain>
        <tissue evidence="2">Young leaf</tissue>
    </source>
</reference>
<dbReference type="EMBL" id="RDQH01000333">
    <property type="protein sequence ID" value="RXH94334.1"/>
    <property type="molecule type" value="Genomic_DNA"/>
</dbReference>
<sequence>MKLFAELIDGSRKIAEQNAFAAEEKNCRHEEWVKQIQEETDDMNMQRNTSDYTSMNKAYFDRKRREIMTRQQLFTSDYTPTMADDEGPEGEPSDPPRKPSPIE</sequence>
<name>A0A498JK72_MALDO</name>
<evidence type="ECO:0008006" key="4">
    <source>
        <dbReference type="Google" id="ProtNLM"/>
    </source>
</evidence>
<accession>A0A498JK72</accession>
<proteinExistence type="predicted"/>
<evidence type="ECO:0000256" key="1">
    <source>
        <dbReference type="SAM" id="MobiDB-lite"/>
    </source>
</evidence>
<dbReference type="Proteomes" id="UP000290289">
    <property type="component" value="Chromosome 7"/>
</dbReference>
<dbReference type="AlphaFoldDB" id="A0A498JK72"/>
<organism evidence="2 3">
    <name type="scientific">Malus domestica</name>
    <name type="common">Apple</name>
    <name type="synonym">Pyrus malus</name>
    <dbReference type="NCBI Taxonomy" id="3750"/>
    <lineage>
        <taxon>Eukaryota</taxon>
        <taxon>Viridiplantae</taxon>
        <taxon>Streptophyta</taxon>
        <taxon>Embryophyta</taxon>
        <taxon>Tracheophyta</taxon>
        <taxon>Spermatophyta</taxon>
        <taxon>Magnoliopsida</taxon>
        <taxon>eudicotyledons</taxon>
        <taxon>Gunneridae</taxon>
        <taxon>Pentapetalae</taxon>
        <taxon>rosids</taxon>
        <taxon>fabids</taxon>
        <taxon>Rosales</taxon>
        <taxon>Rosaceae</taxon>
        <taxon>Amygdaloideae</taxon>
        <taxon>Maleae</taxon>
        <taxon>Malus</taxon>
    </lineage>
</organism>
<evidence type="ECO:0000313" key="3">
    <source>
        <dbReference type="Proteomes" id="UP000290289"/>
    </source>
</evidence>
<comment type="caution">
    <text evidence="2">The sequence shown here is derived from an EMBL/GenBank/DDBJ whole genome shotgun (WGS) entry which is preliminary data.</text>
</comment>
<feature type="region of interest" description="Disordered" evidence="1">
    <location>
        <begin position="70"/>
        <end position="103"/>
    </location>
</feature>
<feature type="compositionally biased region" description="Acidic residues" evidence="1">
    <location>
        <begin position="83"/>
        <end position="92"/>
    </location>
</feature>